<feature type="domain" description="Hydantoinase/oxoprolinase N-terminal" evidence="2">
    <location>
        <begin position="10"/>
        <end position="176"/>
    </location>
</feature>
<evidence type="ECO:0000313" key="4">
    <source>
        <dbReference type="EMBL" id="MBI2678738.1"/>
    </source>
</evidence>
<feature type="domain" description="Hydantoinase A/oxoprolinase" evidence="1">
    <location>
        <begin position="198"/>
        <end position="487"/>
    </location>
</feature>
<evidence type="ECO:0000313" key="5">
    <source>
        <dbReference type="Proteomes" id="UP000779809"/>
    </source>
</evidence>
<dbReference type="InterPro" id="IPR002821">
    <property type="entry name" value="Hydantoinase_A"/>
</dbReference>
<dbReference type="Pfam" id="PF19278">
    <property type="entry name" value="Hydant_A_C"/>
    <property type="match status" value="1"/>
</dbReference>
<sequence>MAGASREASVAVDTGGTFTDCVWIERGRLRVLKVFSTPADPSESIAEAVAQTRVSGGVRLLHGTTVGTNTLLQRKGARIALVTTAGFEDAIEIGRQHRPRLYDFFFDRTAPLVSGEMRFGVEERVSSEGEVLRRPDARALSLLVEKLAAAKPDAVAICLLFSFAAQENERAVADALAPLGVPLSLSHQILPEFREYERMSTVTVNAYLQPVMETYLRSLAMRLGEGSRKPKGGERIFVMQSSGGITSLATAAREPVRTVLSGPAGGVVGAAAMARRSGFDHIIGFDMGGTSTDVSLVAGAAQTTNEADVAGLPVRVPMLDIHTVGAGGGSLARFDAAGALRVGPESAGADPGPICYGRGEQPTVTDANLLLGRLRPEAFLGGGFRLDLERTQKLVRAWLKRSGSSMTTEEFAAGAVRVVNANMEKALRVVSIERGRDPRAFTLVAFGGAGPLHACELARALGIPRVLVPAYPGALSALGILVSDVVKHYSRTVVWRAAAELPKRDLAAAFATLEKQALADLRAEGWAGSPRLQRSVDVRYHGQGFELNVPFTPRLLADFHALHQQRYGYSHPARETELVTLRLRATVPSKMKLPRMAPRASGEPAGKAPVFFEGRPHAAGNIARESLAVGRRMAGPAIVTEYSATTVIPPGCRFHLDGAGNLVIAVPAR</sequence>
<evidence type="ECO:0000259" key="2">
    <source>
        <dbReference type="Pfam" id="PF05378"/>
    </source>
</evidence>
<protein>
    <submittedName>
        <fullName evidence="4">Hydantoinase/oxoprolinase family protein</fullName>
    </submittedName>
</protein>
<dbReference type="Pfam" id="PF01968">
    <property type="entry name" value="Hydantoinase_A"/>
    <property type="match status" value="1"/>
</dbReference>
<gene>
    <name evidence="4" type="ORF">HYX28_08140</name>
</gene>
<dbReference type="InterPro" id="IPR008040">
    <property type="entry name" value="Hydant_A_N"/>
</dbReference>
<evidence type="ECO:0000259" key="3">
    <source>
        <dbReference type="Pfam" id="PF19278"/>
    </source>
</evidence>
<proteinExistence type="predicted"/>
<dbReference type="PANTHER" id="PTHR11365">
    <property type="entry name" value="5-OXOPROLINASE RELATED"/>
    <property type="match status" value="1"/>
</dbReference>
<dbReference type="Pfam" id="PF05378">
    <property type="entry name" value="Hydant_A_N"/>
    <property type="match status" value="1"/>
</dbReference>
<dbReference type="InterPro" id="IPR045079">
    <property type="entry name" value="Oxoprolinase-like"/>
</dbReference>
<comment type="caution">
    <text evidence="4">The sequence shown here is derived from an EMBL/GenBank/DDBJ whole genome shotgun (WGS) entry which is preliminary data.</text>
</comment>
<accession>A0A932A9N2</accession>
<evidence type="ECO:0000259" key="1">
    <source>
        <dbReference type="Pfam" id="PF01968"/>
    </source>
</evidence>
<dbReference type="PANTHER" id="PTHR11365:SF23">
    <property type="entry name" value="HYPOTHETICAL 5-OXOPROLINASE (EUROFUNG)-RELATED"/>
    <property type="match status" value="1"/>
</dbReference>
<dbReference type="InterPro" id="IPR049517">
    <property type="entry name" value="ACX-like_C"/>
</dbReference>
<dbReference type="GO" id="GO:0005829">
    <property type="term" value="C:cytosol"/>
    <property type="evidence" value="ECO:0007669"/>
    <property type="project" value="TreeGrafter"/>
</dbReference>
<organism evidence="4 5">
    <name type="scientific">Candidatus Korobacter versatilis</name>
    <dbReference type="NCBI Taxonomy" id="658062"/>
    <lineage>
        <taxon>Bacteria</taxon>
        <taxon>Pseudomonadati</taxon>
        <taxon>Acidobacteriota</taxon>
        <taxon>Terriglobia</taxon>
        <taxon>Terriglobales</taxon>
        <taxon>Candidatus Korobacteraceae</taxon>
        <taxon>Candidatus Korobacter</taxon>
    </lineage>
</organism>
<dbReference type="GO" id="GO:0006749">
    <property type="term" value="P:glutathione metabolic process"/>
    <property type="evidence" value="ECO:0007669"/>
    <property type="project" value="TreeGrafter"/>
</dbReference>
<dbReference type="EMBL" id="JACPNR010000010">
    <property type="protein sequence ID" value="MBI2678738.1"/>
    <property type="molecule type" value="Genomic_DNA"/>
</dbReference>
<dbReference type="GO" id="GO:0017168">
    <property type="term" value="F:5-oxoprolinase (ATP-hydrolyzing) activity"/>
    <property type="evidence" value="ECO:0007669"/>
    <property type="project" value="TreeGrafter"/>
</dbReference>
<feature type="domain" description="Acetophenone carboxylase-like C-terminal" evidence="3">
    <location>
        <begin position="504"/>
        <end position="658"/>
    </location>
</feature>
<dbReference type="AlphaFoldDB" id="A0A932A9N2"/>
<name>A0A932A9N2_9BACT</name>
<dbReference type="Proteomes" id="UP000779809">
    <property type="component" value="Unassembled WGS sequence"/>
</dbReference>
<reference evidence="4" key="1">
    <citation type="submission" date="2020-07" db="EMBL/GenBank/DDBJ databases">
        <title>Huge and variable diversity of episymbiotic CPR bacteria and DPANN archaea in groundwater ecosystems.</title>
        <authorList>
            <person name="He C.Y."/>
            <person name="Keren R."/>
            <person name="Whittaker M."/>
            <person name="Farag I.F."/>
            <person name="Doudna J."/>
            <person name="Cate J.H.D."/>
            <person name="Banfield J.F."/>
        </authorList>
    </citation>
    <scope>NUCLEOTIDE SEQUENCE</scope>
    <source>
        <strain evidence="4">NC_groundwater_580_Pr5_B-0.1um_64_19</strain>
    </source>
</reference>